<reference evidence="2" key="1">
    <citation type="journal article" date="2010" name="Nat. Biotechnol.">
        <title>Draft genome sequence of the oilseed species Ricinus communis.</title>
        <authorList>
            <person name="Chan A.P."/>
            <person name="Crabtree J."/>
            <person name="Zhao Q."/>
            <person name="Lorenzi H."/>
            <person name="Orvis J."/>
            <person name="Puiu D."/>
            <person name="Melake-Berhan A."/>
            <person name="Jones K.M."/>
            <person name="Redman J."/>
            <person name="Chen G."/>
            <person name="Cahoon E.B."/>
            <person name="Gedil M."/>
            <person name="Stanke M."/>
            <person name="Haas B.J."/>
            <person name="Wortman J.R."/>
            <person name="Fraser-Liggett C.M."/>
            <person name="Ravel J."/>
            <person name="Rabinowicz P.D."/>
        </authorList>
    </citation>
    <scope>NUCLEOTIDE SEQUENCE [LARGE SCALE GENOMIC DNA]</scope>
    <source>
        <strain evidence="2">cv. Hale</strain>
    </source>
</reference>
<name>B9SUJ1_RICCO</name>
<accession>B9SUJ1</accession>
<dbReference type="EMBL" id="EQ974147">
    <property type="protein sequence ID" value="EEF32747.1"/>
    <property type="molecule type" value="Genomic_DNA"/>
</dbReference>
<dbReference type="InParanoid" id="B9SUJ1"/>
<evidence type="ECO:0000313" key="2">
    <source>
        <dbReference type="Proteomes" id="UP000008311"/>
    </source>
</evidence>
<gene>
    <name evidence="1" type="ORF">RCOM_0573400</name>
</gene>
<keyword evidence="2" id="KW-1185">Reference proteome</keyword>
<organism evidence="1 2">
    <name type="scientific">Ricinus communis</name>
    <name type="common">Castor bean</name>
    <dbReference type="NCBI Taxonomy" id="3988"/>
    <lineage>
        <taxon>Eukaryota</taxon>
        <taxon>Viridiplantae</taxon>
        <taxon>Streptophyta</taxon>
        <taxon>Embryophyta</taxon>
        <taxon>Tracheophyta</taxon>
        <taxon>Spermatophyta</taxon>
        <taxon>Magnoliopsida</taxon>
        <taxon>eudicotyledons</taxon>
        <taxon>Gunneridae</taxon>
        <taxon>Pentapetalae</taxon>
        <taxon>rosids</taxon>
        <taxon>fabids</taxon>
        <taxon>Malpighiales</taxon>
        <taxon>Euphorbiaceae</taxon>
        <taxon>Acalyphoideae</taxon>
        <taxon>Acalypheae</taxon>
        <taxon>Ricinus</taxon>
    </lineage>
</organism>
<evidence type="ECO:0000313" key="1">
    <source>
        <dbReference type="EMBL" id="EEF32747.1"/>
    </source>
</evidence>
<proteinExistence type="predicted"/>
<dbReference type="AlphaFoldDB" id="B9SUJ1"/>
<protein>
    <submittedName>
        <fullName evidence="1">Uncharacterized protein</fullName>
    </submittedName>
</protein>
<dbReference type="Proteomes" id="UP000008311">
    <property type="component" value="Unassembled WGS sequence"/>
</dbReference>
<sequence>MARKHPSTAPKTIKAAEVAKNAEAAKATIIEIQQFHDLEEFMRKMYNQLEGHRRQERNSVQQEIQTSQQTAVIDELNAETMKNLAQVFSNSKNQQHAQTSNPTIFPKQFTIGGTKLGVDGKCILPANISSVFQHIGESSSANNSGNRIPWMPKLELTQFMGTNFRSWHHCTWEMGQMCDFMGGRVKMERKPGRSLQRNLARDLDNLKSLMWWRNSAR</sequence>